<protein>
    <submittedName>
        <fullName evidence="1">Uncharacterized protein</fullName>
    </submittedName>
</protein>
<organism evidence="1">
    <name type="scientific">Vitrella brassicaformis</name>
    <dbReference type="NCBI Taxonomy" id="1169539"/>
    <lineage>
        <taxon>Eukaryota</taxon>
        <taxon>Sar</taxon>
        <taxon>Alveolata</taxon>
        <taxon>Colpodellida</taxon>
        <taxon>Vitrellaceae</taxon>
        <taxon>Vitrella</taxon>
    </lineage>
</organism>
<dbReference type="AlphaFoldDB" id="A0A7S1K1X9"/>
<gene>
    <name evidence="1" type="ORF">VBRA1451_LOCUS15441</name>
</gene>
<dbReference type="EMBL" id="HBGB01026548">
    <property type="protein sequence ID" value="CAD9060371.1"/>
    <property type="molecule type" value="Transcribed_RNA"/>
</dbReference>
<proteinExistence type="predicted"/>
<sequence length="140" mass="15311">MPISRMRSTAACRYTVKRWGKHSLALLFFGTSSPGHAPGMQPVSMSRLLMPVGPLLSLSVLSISLVAATPNEEKITDLAEFLLDLLAPVVGDKRPEEPNPYVTGDKGDVQLNEAFSRAIKNVRETDGYLDLVNENFPLDV</sequence>
<reference evidence="1" key="1">
    <citation type="submission" date="2021-01" db="EMBL/GenBank/DDBJ databases">
        <authorList>
            <person name="Corre E."/>
            <person name="Pelletier E."/>
            <person name="Niang G."/>
            <person name="Scheremetjew M."/>
            <person name="Finn R."/>
            <person name="Kale V."/>
            <person name="Holt S."/>
            <person name="Cochrane G."/>
            <person name="Meng A."/>
            <person name="Brown T."/>
            <person name="Cohen L."/>
        </authorList>
    </citation>
    <scope>NUCLEOTIDE SEQUENCE</scope>
    <source>
        <strain evidence="1">CCMP3346</strain>
    </source>
</reference>
<accession>A0A7S1K1X9</accession>
<name>A0A7S1K1X9_9ALVE</name>
<evidence type="ECO:0000313" key="1">
    <source>
        <dbReference type="EMBL" id="CAD9060371.1"/>
    </source>
</evidence>